<dbReference type="AlphaFoldDB" id="A0A2W7C2B4"/>
<comment type="caution">
    <text evidence="1">The sequence shown here is derived from an EMBL/GenBank/DDBJ whole genome shotgun (WGS) entry which is preliminary data.</text>
</comment>
<accession>A0A2W7C2B4</accession>
<evidence type="ECO:0000313" key="2">
    <source>
        <dbReference type="Proteomes" id="UP000248616"/>
    </source>
</evidence>
<evidence type="ECO:0000313" key="1">
    <source>
        <dbReference type="EMBL" id="PZV36451.1"/>
    </source>
</evidence>
<dbReference type="EMBL" id="MZXV01000050">
    <property type="protein sequence ID" value="PZV36451.1"/>
    <property type="molecule type" value="Genomic_DNA"/>
</dbReference>
<sequence>MALEGKRFKEELLDAAVHLGIFALRRIDIQVMLAGKRWFSALSVLTYFKYAPLRFSKTSVFNSA</sequence>
<proteinExistence type="predicted"/>
<dbReference type="Proteomes" id="UP000248616">
    <property type="component" value="Unassembled WGS sequence"/>
</dbReference>
<protein>
    <submittedName>
        <fullName evidence="1">Uncharacterized protein</fullName>
    </submittedName>
</protein>
<gene>
    <name evidence="1" type="ORF">B5V02_21980</name>
</gene>
<name>A0A2W7C2B4_9HYPH</name>
<organism evidence="1 2">
    <name type="scientific">Mesorhizobium kowhaii</name>
    <dbReference type="NCBI Taxonomy" id="1300272"/>
    <lineage>
        <taxon>Bacteria</taxon>
        <taxon>Pseudomonadati</taxon>
        <taxon>Pseudomonadota</taxon>
        <taxon>Alphaproteobacteria</taxon>
        <taxon>Hyphomicrobiales</taxon>
        <taxon>Phyllobacteriaceae</taxon>
        <taxon>Mesorhizobium</taxon>
    </lineage>
</organism>
<keyword evidence="2" id="KW-1185">Reference proteome</keyword>
<reference evidence="2" key="1">
    <citation type="submission" date="2017-03" db="EMBL/GenBank/DDBJ databases">
        <authorList>
            <person name="Safronova V.I."/>
            <person name="Sazanova A.L."/>
            <person name="Chirak E.R."/>
        </authorList>
    </citation>
    <scope>NUCLEOTIDE SEQUENCE [LARGE SCALE GENOMIC DNA]</scope>
    <source>
        <strain evidence="2">Ach-343</strain>
    </source>
</reference>